<dbReference type="AlphaFoldDB" id="A0A392PUH9"/>
<proteinExistence type="predicted"/>
<organism evidence="2 3">
    <name type="scientific">Trifolium medium</name>
    <dbReference type="NCBI Taxonomy" id="97028"/>
    <lineage>
        <taxon>Eukaryota</taxon>
        <taxon>Viridiplantae</taxon>
        <taxon>Streptophyta</taxon>
        <taxon>Embryophyta</taxon>
        <taxon>Tracheophyta</taxon>
        <taxon>Spermatophyta</taxon>
        <taxon>Magnoliopsida</taxon>
        <taxon>eudicotyledons</taxon>
        <taxon>Gunneridae</taxon>
        <taxon>Pentapetalae</taxon>
        <taxon>rosids</taxon>
        <taxon>fabids</taxon>
        <taxon>Fabales</taxon>
        <taxon>Fabaceae</taxon>
        <taxon>Papilionoideae</taxon>
        <taxon>50 kb inversion clade</taxon>
        <taxon>NPAAA clade</taxon>
        <taxon>Hologalegina</taxon>
        <taxon>IRL clade</taxon>
        <taxon>Trifolieae</taxon>
        <taxon>Trifolium</taxon>
    </lineage>
</organism>
<evidence type="ECO:0000313" key="2">
    <source>
        <dbReference type="EMBL" id="MCI15317.1"/>
    </source>
</evidence>
<accession>A0A392PUH9</accession>
<evidence type="ECO:0000313" key="3">
    <source>
        <dbReference type="Proteomes" id="UP000265520"/>
    </source>
</evidence>
<feature type="region of interest" description="Disordered" evidence="1">
    <location>
        <begin position="47"/>
        <end position="82"/>
    </location>
</feature>
<dbReference type="EMBL" id="LXQA010095968">
    <property type="protein sequence ID" value="MCI15317.1"/>
    <property type="molecule type" value="Genomic_DNA"/>
</dbReference>
<keyword evidence="3" id="KW-1185">Reference proteome</keyword>
<feature type="compositionally biased region" description="Gly residues" evidence="1">
    <location>
        <begin position="138"/>
        <end position="149"/>
    </location>
</feature>
<sequence length="192" mass="21708">GEPSNLHDVEIIPEPLNTQHNRQTPQFTTQASIPTNNIFSSIHASLSPDRNHQTLPLQNTQPQNTTENHIPNQPQDSQEQQTNDMFSTKLTLLQQQARRTGQRGPQTEAIVNTNGNNAQVNKETSIVGPNGTRNTNGLGNGNRGNNGNGRRGRNSPKPHSSDNGSSRDHPYEDERRRYWCFWCWQQFCKNIF</sequence>
<evidence type="ECO:0000256" key="1">
    <source>
        <dbReference type="SAM" id="MobiDB-lite"/>
    </source>
</evidence>
<name>A0A392PUH9_9FABA</name>
<protein>
    <submittedName>
        <fullName evidence="2">Uncharacterized protein</fullName>
    </submittedName>
</protein>
<dbReference type="Proteomes" id="UP000265520">
    <property type="component" value="Unassembled WGS sequence"/>
</dbReference>
<reference evidence="2 3" key="1">
    <citation type="journal article" date="2018" name="Front. Plant Sci.">
        <title>Red Clover (Trifolium pratense) and Zigzag Clover (T. medium) - A Picture of Genomic Similarities and Differences.</title>
        <authorList>
            <person name="Dluhosova J."/>
            <person name="Istvanek J."/>
            <person name="Nedelnik J."/>
            <person name="Repkova J."/>
        </authorList>
    </citation>
    <scope>NUCLEOTIDE SEQUENCE [LARGE SCALE GENOMIC DNA]</scope>
    <source>
        <strain evidence="3">cv. 10/8</strain>
        <tissue evidence="2">Leaf</tissue>
    </source>
</reference>
<feature type="region of interest" description="Disordered" evidence="1">
    <location>
        <begin position="94"/>
        <end position="171"/>
    </location>
</feature>
<feature type="compositionally biased region" description="Polar residues" evidence="1">
    <location>
        <begin position="94"/>
        <end position="124"/>
    </location>
</feature>
<comment type="caution">
    <text evidence="2">The sequence shown here is derived from an EMBL/GenBank/DDBJ whole genome shotgun (WGS) entry which is preliminary data.</text>
</comment>
<feature type="non-terminal residue" evidence="2">
    <location>
        <position position="1"/>
    </location>
</feature>
<feature type="compositionally biased region" description="Low complexity" evidence="1">
    <location>
        <begin position="128"/>
        <end position="137"/>
    </location>
</feature>
<feature type="compositionally biased region" description="Polar residues" evidence="1">
    <location>
        <begin position="53"/>
        <end position="82"/>
    </location>
</feature>